<gene>
    <name evidence="1" type="ORF">I3679_005170</name>
</gene>
<comment type="caution">
    <text evidence="1">The sequence shown here is derived from an EMBL/GenBank/DDBJ whole genome shotgun (WGS) entry which is preliminary data.</text>
</comment>
<proteinExistence type="predicted"/>
<name>A0ABD5LVF6_PROMI</name>
<dbReference type="EMBL" id="JADQCH020000001">
    <property type="protein sequence ID" value="MEY2343866.1"/>
    <property type="molecule type" value="Genomic_DNA"/>
</dbReference>
<sequence length="49" mass="5842">MADRELTQQLSEKLLQEKMFIEQLFKDELTESIEIIEKHISFINDKNSS</sequence>
<organism evidence="1">
    <name type="scientific">Proteus mirabilis</name>
    <dbReference type="NCBI Taxonomy" id="584"/>
    <lineage>
        <taxon>Bacteria</taxon>
        <taxon>Pseudomonadati</taxon>
        <taxon>Pseudomonadota</taxon>
        <taxon>Gammaproteobacteria</taxon>
        <taxon>Enterobacterales</taxon>
        <taxon>Morganellaceae</taxon>
        <taxon>Proteus</taxon>
    </lineage>
</organism>
<reference evidence="1" key="1">
    <citation type="submission" date="2021-05" db="EMBL/GenBank/DDBJ databases">
        <title>First report of NDM-5 and VEB-6 producing Proteus mirabilis isolated from blood of a sepsis patient in Kolkata, India.</title>
        <authorList>
            <person name="Halder G."/>
            <person name="Chaudhuri B."/>
            <person name="Dutta S."/>
        </authorList>
    </citation>
    <scope>NUCLEOTIDE SEQUENCE [LARGE SCALE GENOMIC DNA]</scope>
    <source>
        <strain evidence="1">7049</strain>
    </source>
</reference>
<evidence type="ECO:0000313" key="1">
    <source>
        <dbReference type="EMBL" id="MEY2343866.1"/>
    </source>
</evidence>
<dbReference type="AlphaFoldDB" id="A0ABD5LVF6"/>
<protein>
    <submittedName>
        <fullName evidence="1">Uncharacterized protein</fullName>
    </submittedName>
</protein>
<accession>A0ABD5LVF6</accession>